<dbReference type="STRING" id="224911.AAV28_33760"/>
<dbReference type="Proteomes" id="UP000002526">
    <property type="component" value="Chromosome"/>
</dbReference>
<dbReference type="OrthoDB" id="8478738at2"/>
<reference evidence="3" key="1">
    <citation type="journal article" date="2002" name="DNA Res.">
        <title>Complete genomic sequence of nitrogen-fixing symbiotic bacterium Bradyrhizobium japonicum USDA110.</title>
        <authorList>
            <person name="Kaneko T."/>
            <person name="Nakamura Y."/>
            <person name="Sato S."/>
            <person name="Minamisawa K."/>
            <person name="Uchiumi T."/>
            <person name="Sasamoto S."/>
            <person name="Watanabe A."/>
            <person name="Idesawa K."/>
            <person name="Iriguchi M."/>
            <person name="Kawashima K."/>
            <person name="Kohara M."/>
            <person name="Matsumoto M."/>
            <person name="Shimpo S."/>
            <person name="Tsuruoka H."/>
            <person name="Wada T."/>
            <person name="Yamada M."/>
            <person name="Tabata S."/>
        </authorList>
    </citation>
    <scope>NUCLEOTIDE SEQUENCE [LARGE SCALE GENOMIC DNA]</scope>
    <source>
        <strain evidence="3">JCM 10833 / BCRC 13528 / IAM 13628 / NBRC 14792 / USDA 110</strain>
    </source>
</reference>
<dbReference type="PATRIC" id="fig|224911.44.peg.7289"/>
<name>Q89E66_BRADU</name>
<evidence type="ECO:0000256" key="1">
    <source>
        <dbReference type="SAM" id="MobiDB-lite"/>
    </source>
</evidence>
<dbReference type="KEGG" id="bja:bll7221"/>
<dbReference type="AlphaFoldDB" id="Q89E66"/>
<evidence type="ECO:0000313" key="3">
    <source>
        <dbReference type="Proteomes" id="UP000002526"/>
    </source>
</evidence>
<accession>Q89E66</accession>
<sequence>MKIIPRIWHFLVRFPSRFTLEPRAHMSLPIEKEVREVLKPYNKRVRKVLDKAFKDFLARRGAGNIYKRTDSADVFDSVIRAAIAEFNNKPGTVVFDGGSTARFLFEGKVLVRFKKAVRRGRGGNIRTGANDNFLDPAIPFADAPSAMKVEICWKVNELGTGYDSVHVTARNGDGQLWSYELPGGNQGIIEFPQKTAVPQQPRRRSVAKLKDTAKNKKKGGEAS</sequence>
<protein>
    <submittedName>
        <fullName evidence="2">Bll7221 protein</fullName>
    </submittedName>
</protein>
<evidence type="ECO:0000313" key="2">
    <source>
        <dbReference type="EMBL" id="BAC52486.1"/>
    </source>
</evidence>
<feature type="compositionally biased region" description="Basic and acidic residues" evidence="1">
    <location>
        <begin position="208"/>
        <end position="223"/>
    </location>
</feature>
<gene>
    <name evidence="2" type="ordered locus">bll7221</name>
</gene>
<dbReference type="HOGENOM" id="CLU_1238240_0_0_5"/>
<organism evidence="2 3">
    <name type="scientific">Bradyrhizobium diazoefficiens (strain JCM 10833 / BCRC 13528 / IAM 13628 / NBRC 14792 / USDA 110)</name>
    <dbReference type="NCBI Taxonomy" id="224911"/>
    <lineage>
        <taxon>Bacteria</taxon>
        <taxon>Pseudomonadati</taxon>
        <taxon>Pseudomonadota</taxon>
        <taxon>Alphaproteobacteria</taxon>
        <taxon>Hyphomicrobiales</taxon>
        <taxon>Nitrobacteraceae</taxon>
        <taxon>Bradyrhizobium</taxon>
    </lineage>
</organism>
<dbReference type="InParanoid" id="Q89E66"/>
<dbReference type="EMBL" id="BA000040">
    <property type="protein sequence ID" value="BAC52486.1"/>
    <property type="molecule type" value="Genomic_DNA"/>
</dbReference>
<dbReference type="eggNOG" id="ENOG50335MP">
    <property type="taxonomic scope" value="Bacteria"/>
</dbReference>
<proteinExistence type="predicted"/>
<feature type="region of interest" description="Disordered" evidence="1">
    <location>
        <begin position="194"/>
        <end position="223"/>
    </location>
</feature>
<dbReference type="EnsemblBacteria" id="BAC52486">
    <property type="protein sequence ID" value="BAC52486"/>
    <property type="gene ID" value="BAC52486"/>
</dbReference>
<keyword evidence="3" id="KW-1185">Reference proteome</keyword>